<dbReference type="AlphaFoldDB" id="A0A3A6TEH7"/>
<dbReference type="Proteomes" id="UP000273022">
    <property type="component" value="Unassembled WGS sequence"/>
</dbReference>
<accession>A0A3A6TEH7</accession>
<reference evidence="2 3" key="1">
    <citation type="submission" date="2018-09" db="EMBL/GenBank/DDBJ databases">
        <title>Phylogeny of the Shewanellaceae, and recommendation for two new genera, Pseudoshewanella and Parashewanella.</title>
        <authorList>
            <person name="Wang G."/>
        </authorList>
    </citation>
    <scope>NUCLEOTIDE SEQUENCE [LARGE SCALE GENOMIC DNA]</scope>
    <source>
        <strain evidence="2 3">KCTC 22492</strain>
    </source>
</reference>
<proteinExistence type="predicted"/>
<keyword evidence="3" id="KW-1185">Reference proteome</keyword>
<sequence>MTGLIKGISYIKIQASKKSQTKLKNKLRAIVKHRTSNTLSVLISKVNQVLRGWKHYLGGIGYP</sequence>
<dbReference type="EMBL" id="QYYH01000164">
    <property type="protein sequence ID" value="RJY06429.1"/>
    <property type="molecule type" value="Genomic_DNA"/>
</dbReference>
<dbReference type="OrthoDB" id="9793236at2"/>
<dbReference type="InterPro" id="IPR013597">
    <property type="entry name" value="Mat_intron_G2"/>
</dbReference>
<dbReference type="Pfam" id="PF08388">
    <property type="entry name" value="GIIM"/>
    <property type="match status" value="1"/>
</dbReference>
<dbReference type="RefSeq" id="WP_121854962.1">
    <property type="nucleotide sequence ID" value="NZ_CP037952.1"/>
</dbReference>
<comment type="caution">
    <text evidence="2">The sequence shown here is derived from an EMBL/GenBank/DDBJ whole genome shotgun (WGS) entry which is preliminary data.</text>
</comment>
<protein>
    <recommendedName>
        <fullName evidence="1">Group II intron maturase-specific domain-containing protein</fullName>
    </recommendedName>
</protein>
<feature type="domain" description="Group II intron maturase-specific" evidence="1">
    <location>
        <begin position="22"/>
        <end position="56"/>
    </location>
</feature>
<evidence type="ECO:0000313" key="2">
    <source>
        <dbReference type="EMBL" id="RJY06429.1"/>
    </source>
</evidence>
<gene>
    <name evidence="2" type="ORF">D5R81_17815</name>
</gene>
<name>A0A3A6TEH7_9GAMM</name>
<organism evidence="2 3">
    <name type="scientific">Parashewanella spongiae</name>
    <dbReference type="NCBI Taxonomy" id="342950"/>
    <lineage>
        <taxon>Bacteria</taxon>
        <taxon>Pseudomonadati</taxon>
        <taxon>Pseudomonadota</taxon>
        <taxon>Gammaproteobacteria</taxon>
        <taxon>Alteromonadales</taxon>
        <taxon>Shewanellaceae</taxon>
        <taxon>Parashewanella</taxon>
    </lineage>
</organism>
<evidence type="ECO:0000259" key="1">
    <source>
        <dbReference type="Pfam" id="PF08388"/>
    </source>
</evidence>
<evidence type="ECO:0000313" key="3">
    <source>
        <dbReference type="Proteomes" id="UP000273022"/>
    </source>
</evidence>